<comment type="caution">
    <text evidence="1">The sequence shown here is derived from an EMBL/GenBank/DDBJ whole genome shotgun (WGS) entry which is preliminary data.</text>
</comment>
<gene>
    <name evidence="1" type="ORF">SNE40_013090</name>
</gene>
<organism evidence="1 2">
    <name type="scientific">Patella caerulea</name>
    <name type="common">Rayed Mediterranean limpet</name>
    <dbReference type="NCBI Taxonomy" id="87958"/>
    <lineage>
        <taxon>Eukaryota</taxon>
        <taxon>Metazoa</taxon>
        <taxon>Spiralia</taxon>
        <taxon>Lophotrochozoa</taxon>
        <taxon>Mollusca</taxon>
        <taxon>Gastropoda</taxon>
        <taxon>Patellogastropoda</taxon>
        <taxon>Patelloidea</taxon>
        <taxon>Patellidae</taxon>
        <taxon>Patella</taxon>
    </lineage>
</organism>
<sequence>MLKEKIHSLEEKVNYLQSEIVASHKTFSHITFTRSDKNVRQYLGHTNKQTFHTIVKLVMPKSRLLRYWKGNKRVISTKVHKVNEKAKKRGPERKLTVEQELIMVLLKLRLNLP</sequence>
<evidence type="ECO:0000313" key="2">
    <source>
        <dbReference type="Proteomes" id="UP001347796"/>
    </source>
</evidence>
<reference evidence="1 2" key="1">
    <citation type="submission" date="2024-01" db="EMBL/GenBank/DDBJ databases">
        <title>The genome of the rayed Mediterranean limpet Patella caerulea (Linnaeus, 1758).</title>
        <authorList>
            <person name="Anh-Thu Weber A."/>
            <person name="Halstead-Nussloch G."/>
        </authorList>
    </citation>
    <scope>NUCLEOTIDE SEQUENCE [LARGE SCALE GENOMIC DNA]</scope>
    <source>
        <strain evidence="1">AATW-2023a</strain>
        <tissue evidence="1">Whole specimen</tissue>
    </source>
</reference>
<evidence type="ECO:0000313" key="1">
    <source>
        <dbReference type="EMBL" id="KAK6178287.1"/>
    </source>
</evidence>
<keyword evidence="2" id="KW-1185">Reference proteome</keyword>
<proteinExistence type="predicted"/>
<dbReference type="Proteomes" id="UP001347796">
    <property type="component" value="Unassembled WGS sequence"/>
</dbReference>
<dbReference type="EMBL" id="JAZGQO010000009">
    <property type="protein sequence ID" value="KAK6178287.1"/>
    <property type="molecule type" value="Genomic_DNA"/>
</dbReference>
<name>A0AAN8PGI3_PATCE</name>
<accession>A0AAN8PGI3</accession>
<dbReference type="AlphaFoldDB" id="A0AAN8PGI3"/>
<protein>
    <submittedName>
        <fullName evidence="1">Uncharacterized protein</fullName>
    </submittedName>
</protein>